<sequence length="288" mass="32710">MNTPNSASLIHRIRQNDKLPIRIVSPDFGHLSASEAAGYVSPKYTPYYYFLFMLEGNSRHEIDMQAYEAGSGELVFVLPHQVHRHPAMSPESNFVKLGFDESCLAFLPKQYPFLIGPLNHQKVRFEPSAALRVKAVFVILLGLLRRRQTAPELILAHLNSLLAEINDAYFKEESGPADGKLPEFMAFRRFIEENLTAHLPVKDIARQVGVNTNKLYQAVMHCTGISPKAYLNKRLILEAKRRIFYHEHISVKELAYGLGFNDPEYFSRFFKKASGQTVAGYAKEMSGF</sequence>
<dbReference type="InterPro" id="IPR009057">
    <property type="entry name" value="Homeodomain-like_sf"/>
</dbReference>
<evidence type="ECO:0000256" key="1">
    <source>
        <dbReference type="ARBA" id="ARBA00023015"/>
    </source>
</evidence>
<proteinExistence type="predicted"/>
<dbReference type="InterPro" id="IPR018060">
    <property type="entry name" value="HTH_AraC"/>
</dbReference>
<protein>
    <submittedName>
        <fullName evidence="5">AraC family transcriptional regulator</fullName>
    </submittedName>
</protein>
<dbReference type="PROSITE" id="PS01124">
    <property type="entry name" value="HTH_ARAC_FAMILY_2"/>
    <property type="match status" value="1"/>
</dbReference>
<comment type="caution">
    <text evidence="5">The sequence shown here is derived from an EMBL/GenBank/DDBJ whole genome shotgun (WGS) entry which is preliminary data.</text>
</comment>
<dbReference type="STRING" id="1792845.BC343_25820"/>
<evidence type="ECO:0000256" key="2">
    <source>
        <dbReference type="ARBA" id="ARBA00023125"/>
    </source>
</evidence>
<feature type="domain" description="HTH araC/xylS-type" evidence="4">
    <location>
        <begin position="185"/>
        <end position="284"/>
    </location>
</feature>
<evidence type="ECO:0000313" key="5">
    <source>
        <dbReference type="EMBL" id="OOQ60433.1"/>
    </source>
</evidence>
<evidence type="ECO:0000259" key="4">
    <source>
        <dbReference type="PROSITE" id="PS01124"/>
    </source>
</evidence>
<dbReference type="Pfam" id="PF02311">
    <property type="entry name" value="AraC_binding"/>
    <property type="match status" value="1"/>
</dbReference>
<name>A0A1S9PHK9_9SPHI</name>
<gene>
    <name evidence="5" type="ORF">BC343_25820</name>
</gene>
<dbReference type="Proteomes" id="UP000189739">
    <property type="component" value="Unassembled WGS sequence"/>
</dbReference>
<dbReference type="SUPFAM" id="SSF46689">
    <property type="entry name" value="Homeodomain-like"/>
    <property type="match status" value="2"/>
</dbReference>
<dbReference type="AlphaFoldDB" id="A0A1S9PHK9"/>
<organism evidence="5 6">
    <name type="scientific">Mucilaginibacter pedocola</name>
    <dbReference type="NCBI Taxonomy" id="1792845"/>
    <lineage>
        <taxon>Bacteria</taxon>
        <taxon>Pseudomonadati</taxon>
        <taxon>Bacteroidota</taxon>
        <taxon>Sphingobacteriia</taxon>
        <taxon>Sphingobacteriales</taxon>
        <taxon>Sphingobacteriaceae</taxon>
        <taxon>Mucilaginibacter</taxon>
    </lineage>
</organism>
<accession>A0A1S9PHK9</accession>
<dbReference type="RefSeq" id="WP_078347719.1">
    <property type="nucleotide sequence ID" value="NZ_MBTF01000007.1"/>
</dbReference>
<dbReference type="PANTHER" id="PTHR43280">
    <property type="entry name" value="ARAC-FAMILY TRANSCRIPTIONAL REGULATOR"/>
    <property type="match status" value="1"/>
</dbReference>
<reference evidence="5 6" key="1">
    <citation type="submission" date="2016-07" db="EMBL/GenBank/DDBJ databases">
        <title>Genomic analysis of zinc-resistant bacterium Mucilaginibacter pedocola TBZ30.</title>
        <authorList>
            <person name="Huang J."/>
            <person name="Tang J."/>
        </authorList>
    </citation>
    <scope>NUCLEOTIDE SEQUENCE [LARGE SCALE GENOMIC DNA]</scope>
    <source>
        <strain evidence="5 6">TBZ30</strain>
    </source>
</reference>
<dbReference type="EMBL" id="MBTF01000007">
    <property type="protein sequence ID" value="OOQ60433.1"/>
    <property type="molecule type" value="Genomic_DNA"/>
</dbReference>
<keyword evidence="2" id="KW-0238">DNA-binding</keyword>
<evidence type="ECO:0000256" key="3">
    <source>
        <dbReference type="ARBA" id="ARBA00023163"/>
    </source>
</evidence>
<keyword evidence="1" id="KW-0805">Transcription regulation</keyword>
<keyword evidence="3" id="KW-0804">Transcription</keyword>
<dbReference type="OrthoDB" id="2585681at2"/>
<dbReference type="PANTHER" id="PTHR43280:SF32">
    <property type="entry name" value="TRANSCRIPTIONAL REGULATORY PROTEIN"/>
    <property type="match status" value="1"/>
</dbReference>
<dbReference type="SMART" id="SM00342">
    <property type="entry name" value="HTH_ARAC"/>
    <property type="match status" value="1"/>
</dbReference>
<dbReference type="SUPFAM" id="SSF51215">
    <property type="entry name" value="Regulatory protein AraC"/>
    <property type="match status" value="1"/>
</dbReference>
<dbReference type="GO" id="GO:0043565">
    <property type="term" value="F:sequence-specific DNA binding"/>
    <property type="evidence" value="ECO:0007669"/>
    <property type="project" value="InterPro"/>
</dbReference>
<evidence type="ECO:0000313" key="6">
    <source>
        <dbReference type="Proteomes" id="UP000189739"/>
    </source>
</evidence>
<dbReference type="Pfam" id="PF12833">
    <property type="entry name" value="HTH_18"/>
    <property type="match status" value="1"/>
</dbReference>
<dbReference type="GO" id="GO:0003700">
    <property type="term" value="F:DNA-binding transcription factor activity"/>
    <property type="evidence" value="ECO:0007669"/>
    <property type="project" value="InterPro"/>
</dbReference>
<keyword evidence="6" id="KW-1185">Reference proteome</keyword>
<dbReference type="InterPro" id="IPR003313">
    <property type="entry name" value="AraC-bd"/>
</dbReference>
<dbReference type="Gene3D" id="1.10.10.60">
    <property type="entry name" value="Homeodomain-like"/>
    <property type="match status" value="1"/>
</dbReference>
<dbReference type="InterPro" id="IPR037923">
    <property type="entry name" value="HTH-like"/>
</dbReference>